<reference evidence="1 2" key="1">
    <citation type="submission" date="2018-06" db="EMBL/GenBank/DDBJ databases">
        <title>Combined omics and stable isotope probing to characterize newly discovered Mariana Back-Arc vent microbial communities.</title>
        <authorList>
            <person name="Trembath-Reichert E."/>
            <person name="Huber J.A."/>
        </authorList>
    </citation>
    <scope>NUCLEOTIDE SEQUENCE [LARGE SCALE GENOMIC DNA]</scope>
    <source>
        <strain evidence="1">MAG 24</strain>
    </source>
</reference>
<protein>
    <submittedName>
        <fullName evidence="1">Glutathione S-transferase family protein</fullName>
    </submittedName>
</protein>
<feature type="non-terminal residue" evidence="1">
    <location>
        <position position="1"/>
    </location>
</feature>
<dbReference type="Proteomes" id="UP000287176">
    <property type="component" value="Unassembled WGS sequence"/>
</dbReference>
<evidence type="ECO:0000313" key="1">
    <source>
        <dbReference type="EMBL" id="RTZ83502.1"/>
    </source>
</evidence>
<dbReference type="AlphaFoldDB" id="A0A432GI59"/>
<proteinExistence type="predicted"/>
<organism evidence="1 2">
    <name type="scientific">SAR324 cluster bacterium</name>
    <dbReference type="NCBI Taxonomy" id="2024889"/>
    <lineage>
        <taxon>Bacteria</taxon>
        <taxon>Deltaproteobacteria</taxon>
        <taxon>SAR324 cluster</taxon>
    </lineage>
</organism>
<comment type="caution">
    <text evidence="1">The sequence shown here is derived from an EMBL/GenBank/DDBJ whole genome shotgun (WGS) entry which is preliminary data.</text>
</comment>
<dbReference type="EMBL" id="QNZI01000207">
    <property type="protein sequence ID" value="RTZ83502.1"/>
    <property type="molecule type" value="Genomic_DNA"/>
</dbReference>
<keyword evidence="1" id="KW-0808">Transferase</keyword>
<evidence type="ECO:0000313" key="2">
    <source>
        <dbReference type="Proteomes" id="UP000287176"/>
    </source>
</evidence>
<sequence length="23" mass="2664">YSWREKMLNLHDGLARNAVGYAV</sequence>
<accession>A0A432GI59</accession>
<name>A0A432GI59_9DELT</name>
<dbReference type="GO" id="GO:0016740">
    <property type="term" value="F:transferase activity"/>
    <property type="evidence" value="ECO:0007669"/>
    <property type="project" value="UniProtKB-KW"/>
</dbReference>
<gene>
    <name evidence="1" type="ORF">DSY94_08185</name>
</gene>